<dbReference type="PIRSF" id="PIRSF035170">
    <property type="entry name" value="HD_phosphohydro"/>
    <property type="match status" value="1"/>
</dbReference>
<organism evidence="2 3">
    <name type="scientific">Marinobacter lacisalsi</name>
    <dbReference type="NCBI Taxonomy" id="475979"/>
    <lineage>
        <taxon>Bacteria</taxon>
        <taxon>Pseudomonadati</taxon>
        <taxon>Pseudomonadota</taxon>
        <taxon>Gammaproteobacteria</taxon>
        <taxon>Pseudomonadales</taxon>
        <taxon>Marinobacteraceae</taxon>
        <taxon>Marinobacter</taxon>
    </lineage>
</organism>
<name>A0ABV8QC00_9GAMM</name>
<reference evidence="3" key="1">
    <citation type="journal article" date="2019" name="Int. J. Syst. Evol. Microbiol.">
        <title>The Global Catalogue of Microorganisms (GCM) 10K type strain sequencing project: providing services to taxonomists for standard genome sequencing and annotation.</title>
        <authorList>
            <consortium name="The Broad Institute Genomics Platform"/>
            <consortium name="The Broad Institute Genome Sequencing Center for Infectious Disease"/>
            <person name="Wu L."/>
            <person name="Ma J."/>
        </authorList>
    </citation>
    <scope>NUCLEOTIDE SEQUENCE [LARGE SCALE GENOMIC DNA]</scope>
    <source>
        <strain evidence="3">CECT 7297</strain>
    </source>
</reference>
<evidence type="ECO:0008006" key="4">
    <source>
        <dbReference type="Google" id="ProtNLM"/>
    </source>
</evidence>
<dbReference type="PANTHER" id="PTHR21174">
    <property type="match status" value="1"/>
</dbReference>
<dbReference type="Proteomes" id="UP001595798">
    <property type="component" value="Unassembled WGS sequence"/>
</dbReference>
<feature type="region of interest" description="Disordered" evidence="1">
    <location>
        <begin position="1"/>
        <end position="23"/>
    </location>
</feature>
<sequence length="212" mass="24763">MAGPAQSWQPEQRWHALFPDQPTPTVQASYQRLREKYGESHRAYHTFEHIEACLNHLDRHRDQLEDARAVELALWYHDVIYNPRASDNEAQSAVYAAEDLAHLGEPPATIDRVKRLIEVTEHPSVPRDNDESLLLDIDLAILGAPPEVYQRYEQQVRQEYRWVPGFLFRRGRRKLLASFLEAPVLYHSDSFRAEREQQARTNLDRAIDQLTV</sequence>
<evidence type="ECO:0000256" key="1">
    <source>
        <dbReference type="SAM" id="MobiDB-lite"/>
    </source>
</evidence>
<gene>
    <name evidence="2" type="ORF">ACFOZ5_02445</name>
</gene>
<dbReference type="PANTHER" id="PTHR21174:SF0">
    <property type="entry name" value="HD PHOSPHOHYDROLASE FAMILY PROTEIN-RELATED"/>
    <property type="match status" value="1"/>
</dbReference>
<dbReference type="EMBL" id="JBHSDI010000001">
    <property type="protein sequence ID" value="MFC4257886.1"/>
    <property type="molecule type" value="Genomic_DNA"/>
</dbReference>
<dbReference type="Gene3D" id="1.10.3210.10">
    <property type="entry name" value="Hypothetical protein af1432"/>
    <property type="match status" value="1"/>
</dbReference>
<evidence type="ECO:0000313" key="3">
    <source>
        <dbReference type="Proteomes" id="UP001595798"/>
    </source>
</evidence>
<dbReference type="SUPFAM" id="SSF109604">
    <property type="entry name" value="HD-domain/PDEase-like"/>
    <property type="match status" value="1"/>
</dbReference>
<evidence type="ECO:0000313" key="2">
    <source>
        <dbReference type="EMBL" id="MFC4257886.1"/>
    </source>
</evidence>
<accession>A0ABV8QC00</accession>
<comment type="caution">
    <text evidence="2">The sequence shown here is derived from an EMBL/GenBank/DDBJ whole genome shotgun (WGS) entry which is preliminary data.</text>
</comment>
<proteinExistence type="predicted"/>
<keyword evidence="3" id="KW-1185">Reference proteome</keyword>
<dbReference type="InterPro" id="IPR009218">
    <property type="entry name" value="HD_phosphohydro"/>
</dbReference>
<feature type="compositionally biased region" description="Polar residues" evidence="1">
    <location>
        <begin position="1"/>
        <end position="10"/>
    </location>
</feature>
<dbReference type="RefSeq" id="WP_379885154.1">
    <property type="nucleotide sequence ID" value="NZ_JBHSDI010000001.1"/>
</dbReference>
<protein>
    <recommendedName>
        <fullName evidence="4">N-methyl-D-aspartate receptor NMDAR2C subunit</fullName>
    </recommendedName>
</protein>